<reference evidence="2" key="1">
    <citation type="submission" date="2017-04" db="EMBL/GenBank/DDBJ databases">
        <authorList>
            <person name="Varghese N."/>
            <person name="Submissions S."/>
        </authorList>
    </citation>
    <scope>NUCLEOTIDE SEQUENCE [LARGE SCALE GENOMIC DNA]</scope>
    <source>
        <strain evidence="2">DSM 23072</strain>
    </source>
</reference>
<accession>A0A1W1UNG0</accession>
<dbReference type="EMBL" id="FWWV01000009">
    <property type="protein sequence ID" value="SMB82341.1"/>
    <property type="molecule type" value="Genomic_DNA"/>
</dbReference>
<dbReference type="RefSeq" id="WP_084256544.1">
    <property type="nucleotide sequence ID" value="NZ_FWWV01000009.1"/>
</dbReference>
<dbReference type="AlphaFoldDB" id="A0A1W1UNG0"/>
<protein>
    <submittedName>
        <fullName evidence="1">Uncharacterized protein</fullName>
    </submittedName>
</protein>
<dbReference type="STRING" id="1122938.SAMN05660772_02065"/>
<evidence type="ECO:0000313" key="2">
    <source>
        <dbReference type="Proteomes" id="UP000192408"/>
    </source>
</evidence>
<dbReference type="Proteomes" id="UP000192408">
    <property type="component" value="Unassembled WGS sequence"/>
</dbReference>
<keyword evidence="2" id="KW-1185">Reference proteome</keyword>
<organism evidence="1 2">
    <name type="scientific">Pasteurella testudinis DSM 23072</name>
    <dbReference type="NCBI Taxonomy" id="1122938"/>
    <lineage>
        <taxon>Bacteria</taxon>
        <taxon>Pseudomonadati</taxon>
        <taxon>Pseudomonadota</taxon>
        <taxon>Gammaproteobacteria</taxon>
        <taxon>Pasteurellales</taxon>
        <taxon>Pasteurellaceae</taxon>
        <taxon>Pasteurella</taxon>
    </lineage>
</organism>
<gene>
    <name evidence="1" type="ORF">SAMN05660772_02065</name>
</gene>
<sequence>MENIKQLLNEKEKTHENFAVAAIDFETLQMVIYDAENLSTSHKYALNMIMLNITRIIHGDPSQQDHWRDIASYALLGGELRG</sequence>
<name>A0A1W1UNG0_9PAST</name>
<evidence type="ECO:0000313" key="1">
    <source>
        <dbReference type="EMBL" id="SMB82341.1"/>
    </source>
</evidence>
<proteinExistence type="predicted"/>